<evidence type="ECO:0000256" key="8">
    <source>
        <dbReference type="HAMAP-Rule" id="MF_00238"/>
    </source>
</evidence>
<organism evidence="10 11">
    <name type="scientific">Candidatus Weimeria bifida</name>
    <dbReference type="NCBI Taxonomy" id="2599074"/>
    <lineage>
        <taxon>Bacteria</taxon>
        <taxon>Bacillati</taxon>
        <taxon>Bacillota</taxon>
        <taxon>Clostridia</taxon>
        <taxon>Lachnospirales</taxon>
        <taxon>Lachnospiraceae</taxon>
        <taxon>Candidatus Weimeria</taxon>
    </lineage>
</organism>
<dbReference type="PANTHER" id="PTHR21299:SF2">
    <property type="entry name" value="CYTIDYLATE KINASE"/>
    <property type="match status" value="1"/>
</dbReference>
<dbReference type="Proteomes" id="UP000460257">
    <property type="component" value="Unassembled WGS sequence"/>
</dbReference>
<dbReference type="InterPro" id="IPR011994">
    <property type="entry name" value="Cytidylate_kinase_dom"/>
</dbReference>
<dbReference type="GO" id="GO:0006220">
    <property type="term" value="P:pyrimidine nucleotide metabolic process"/>
    <property type="evidence" value="ECO:0007669"/>
    <property type="project" value="UniProtKB-UniRule"/>
</dbReference>
<dbReference type="GO" id="GO:0005524">
    <property type="term" value="F:ATP binding"/>
    <property type="evidence" value="ECO:0007669"/>
    <property type="project" value="UniProtKB-UniRule"/>
</dbReference>
<comment type="caution">
    <text evidence="10">The sequence shown here is derived from an EMBL/GenBank/DDBJ whole genome shotgun (WGS) entry which is preliminary data.</text>
</comment>
<accession>A0A6N7IY40</accession>
<evidence type="ECO:0000256" key="7">
    <source>
        <dbReference type="ARBA" id="ARBA00048478"/>
    </source>
</evidence>
<keyword evidence="3 8" id="KW-0547">Nucleotide-binding</keyword>
<evidence type="ECO:0000256" key="1">
    <source>
        <dbReference type="ARBA" id="ARBA00009427"/>
    </source>
</evidence>
<proteinExistence type="inferred from homology"/>
<name>A0A6N7IY40_9FIRM</name>
<evidence type="ECO:0000313" key="10">
    <source>
        <dbReference type="EMBL" id="MQN00628.1"/>
    </source>
</evidence>
<comment type="subcellular location">
    <subcellularLocation>
        <location evidence="8">Cytoplasm</location>
    </subcellularLocation>
</comment>
<evidence type="ECO:0000256" key="3">
    <source>
        <dbReference type="ARBA" id="ARBA00022741"/>
    </source>
</evidence>
<feature type="binding site" evidence="8">
    <location>
        <begin position="9"/>
        <end position="17"/>
    </location>
    <ligand>
        <name>ATP</name>
        <dbReference type="ChEBI" id="CHEBI:30616"/>
    </ligand>
</feature>
<reference evidence="10" key="1">
    <citation type="journal article" date="2020" name="Appl. Environ. Microbiol.">
        <title>Medium-Chain Fatty Acid Synthesis by 'Candidatus Weimeria bifida' gen. nov., sp. nov., and 'Candidatus Pseudoramibacter fermentans' sp. nov.</title>
        <authorList>
            <person name="Scarborough M.J."/>
            <person name="Myers K.S."/>
            <person name="Donohue T.J."/>
            <person name="Noguera D.R."/>
        </authorList>
    </citation>
    <scope>NUCLEOTIDE SEQUENCE</scope>
    <source>
        <strain evidence="10">LCO1.1</strain>
    </source>
</reference>
<evidence type="ECO:0000256" key="4">
    <source>
        <dbReference type="ARBA" id="ARBA00022777"/>
    </source>
</evidence>
<dbReference type="HAMAP" id="MF_00238">
    <property type="entry name" value="Cytidyl_kinase_type1"/>
    <property type="match status" value="1"/>
</dbReference>
<dbReference type="AlphaFoldDB" id="A0A6N7IY40"/>
<dbReference type="Pfam" id="PF02224">
    <property type="entry name" value="Cytidylate_kin"/>
    <property type="match status" value="1"/>
</dbReference>
<keyword evidence="4 8" id="KW-0418">Kinase</keyword>
<protein>
    <recommendedName>
        <fullName evidence="8">Cytidylate kinase</fullName>
        <shortName evidence="8">CK</shortName>
        <ecNumber evidence="8">2.7.4.25</ecNumber>
    </recommendedName>
    <alternativeName>
        <fullName evidence="8">Cytidine monophosphate kinase</fullName>
        <shortName evidence="8">CMP kinase</shortName>
    </alternativeName>
</protein>
<evidence type="ECO:0000259" key="9">
    <source>
        <dbReference type="Pfam" id="PF02224"/>
    </source>
</evidence>
<feature type="domain" description="Cytidylate kinase" evidence="9">
    <location>
        <begin position="5"/>
        <end position="215"/>
    </location>
</feature>
<dbReference type="SUPFAM" id="SSF52540">
    <property type="entry name" value="P-loop containing nucleoside triphosphate hydrolases"/>
    <property type="match status" value="1"/>
</dbReference>
<dbReference type="EMBL" id="VOGC01000002">
    <property type="protein sequence ID" value="MQN00628.1"/>
    <property type="molecule type" value="Genomic_DNA"/>
</dbReference>
<evidence type="ECO:0000313" key="11">
    <source>
        <dbReference type="Proteomes" id="UP000460257"/>
    </source>
</evidence>
<dbReference type="EC" id="2.7.4.25" evidence="8"/>
<keyword evidence="5 8" id="KW-0067">ATP-binding</keyword>
<evidence type="ECO:0000256" key="2">
    <source>
        <dbReference type="ARBA" id="ARBA00022679"/>
    </source>
</evidence>
<comment type="catalytic activity">
    <reaction evidence="7 8">
        <text>CMP + ATP = CDP + ADP</text>
        <dbReference type="Rhea" id="RHEA:11600"/>
        <dbReference type="ChEBI" id="CHEBI:30616"/>
        <dbReference type="ChEBI" id="CHEBI:58069"/>
        <dbReference type="ChEBI" id="CHEBI:60377"/>
        <dbReference type="ChEBI" id="CHEBI:456216"/>
        <dbReference type="EC" id="2.7.4.25"/>
    </reaction>
</comment>
<comment type="catalytic activity">
    <reaction evidence="6 8">
        <text>dCMP + ATP = dCDP + ADP</text>
        <dbReference type="Rhea" id="RHEA:25094"/>
        <dbReference type="ChEBI" id="CHEBI:30616"/>
        <dbReference type="ChEBI" id="CHEBI:57566"/>
        <dbReference type="ChEBI" id="CHEBI:58593"/>
        <dbReference type="ChEBI" id="CHEBI:456216"/>
        <dbReference type="EC" id="2.7.4.25"/>
    </reaction>
</comment>
<dbReference type="InterPro" id="IPR027417">
    <property type="entry name" value="P-loop_NTPase"/>
</dbReference>
<evidence type="ECO:0000256" key="6">
    <source>
        <dbReference type="ARBA" id="ARBA00047615"/>
    </source>
</evidence>
<comment type="similarity">
    <text evidence="1 8">Belongs to the cytidylate kinase family. Type 1 subfamily.</text>
</comment>
<keyword evidence="8" id="KW-0963">Cytoplasm</keyword>
<keyword evidence="2 8" id="KW-0808">Transferase</keyword>
<dbReference type="Gene3D" id="3.40.50.300">
    <property type="entry name" value="P-loop containing nucleotide triphosphate hydrolases"/>
    <property type="match status" value="1"/>
</dbReference>
<dbReference type="PANTHER" id="PTHR21299">
    <property type="entry name" value="CYTIDYLATE KINASE/PANTOATE-BETA-ALANINE LIGASE"/>
    <property type="match status" value="1"/>
</dbReference>
<gene>
    <name evidence="8" type="primary">cmk</name>
    <name evidence="10" type="ORF">FRC54_01320</name>
</gene>
<evidence type="ECO:0000256" key="5">
    <source>
        <dbReference type="ARBA" id="ARBA00022840"/>
    </source>
</evidence>
<dbReference type="GO" id="GO:0005829">
    <property type="term" value="C:cytosol"/>
    <property type="evidence" value="ECO:0007669"/>
    <property type="project" value="TreeGrafter"/>
</dbReference>
<dbReference type="GO" id="GO:0036431">
    <property type="term" value="F:dCMP kinase activity"/>
    <property type="evidence" value="ECO:0007669"/>
    <property type="project" value="InterPro"/>
</dbReference>
<dbReference type="GO" id="GO:0015949">
    <property type="term" value="P:nucleobase-containing small molecule interconversion"/>
    <property type="evidence" value="ECO:0007669"/>
    <property type="project" value="TreeGrafter"/>
</dbReference>
<sequence length="218" mass="23825">MSKQIAIDGPAGAGKSTIAKKLAGDLSFVYVDTGAMYRSIGLYMLKHGIDIYDKAAVEKASQNADVRLKYIDGTQHVILNGADVSKEIREEQVGKAASVVSQYGQVRSNLTALQKKLAEEENVVMDGRDIGTCVLPNATLKIYLTASAEVRGKRRFDELKAKGENPDLDTIIEDIKKRDKADMTREISPLKQADDAVLVDSSDMTIDEVVDKIKSLYA</sequence>
<dbReference type="InterPro" id="IPR003136">
    <property type="entry name" value="Cytidylate_kin"/>
</dbReference>
<dbReference type="NCBIfam" id="TIGR00017">
    <property type="entry name" value="cmk"/>
    <property type="match status" value="1"/>
</dbReference>
<keyword evidence="11" id="KW-1185">Reference proteome</keyword>
<dbReference type="CDD" id="cd02020">
    <property type="entry name" value="CMPK"/>
    <property type="match status" value="1"/>
</dbReference>